<evidence type="ECO:0000256" key="4">
    <source>
        <dbReference type="ARBA" id="ARBA00022692"/>
    </source>
</evidence>
<evidence type="ECO:0000256" key="5">
    <source>
        <dbReference type="ARBA" id="ARBA00022989"/>
    </source>
</evidence>
<name>A0ABS4HQB6_9BACL</name>
<evidence type="ECO:0000256" key="7">
    <source>
        <dbReference type="RuleBase" id="RU363032"/>
    </source>
</evidence>
<proteinExistence type="inferred from homology"/>
<evidence type="ECO:0000259" key="8">
    <source>
        <dbReference type="PROSITE" id="PS50928"/>
    </source>
</evidence>
<sequence>MRTEPGISAQAIRARPKSASRLRSRLLRNWQLYVLLGLPILYLILFKYTPMYGVQIAFKNFIATKGISGSEWVGVKQFVRFFNSYEFTRLMTNTLVLSVYSLVASFPFPIILALSLNYVKGKRFKSFAQMVTYAPHFISVVVMVGLIVTLLDSRTGLIGNGLSKVVGESVNIMGKPEWFKSIYVWSGIWQNVGFSCIVYLAALSAIDPALHEAAVVDGASKLRRIWHIDLPGILPVAIIMLILNTGHVLDVGFEKVLLLQNPLNLRTSEVIDTYVYKVGLASQAVNYSYSTAIGLFKSAINLVLLVAVNQIARKTKQVSLW</sequence>
<evidence type="ECO:0000256" key="6">
    <source>
        <dbReference type="ARBA" id="ARBA00023136"/>
    </source>
</evidence>
<dbReference type="SUPFAM" id="SSF161098">
    <property type="entry name" value="MetI-like"/>
    <property type="match status" value="1"/>
</dbReference>
<keyword evidence="5 7" id="KW-1133">Transmembrane helix</keyword>
<feature type="domain" description="ABC transmembrane type-1" evidence="8">
    <location>
        <begin position="91"/>
        <end position="308"/>
    </location>
</feature>
<feature type="transmembrane region" description="Helical" evidence="7">
    <location>
        <begin position="287"/>
        <end position="308"/>
    </location>
</feature>
<evidence type="ECO:0000313" key="9">
    <source>
        <dbReference type="EMBL" id="MBP1960814.1"/>
    </source>
</evidence>
<feature type="transmembrane region" description="Helical" evidence="7">
    <location>
        <begin position="95"/>
        <end position="119"/>
    </location>
</feature>
<keyword evidence="3" id="KW-1003">Cell membrane</keyword>
<dbReference type="InterPro" id="IPR000515">
    <property type="entry name" value="MetI-like"/>
</dbReference>
<keyword evidence="2 7" id="KW-0813">Transport</keyword>
<feature type="transmembrane region" description="Helical" evidence="7">
    <location>
        <begin position="30"/>
        <end position="48"/>
    </location>
</feature>
<dbReference type="InterPro" id="IPR035906">
    <property type="entry name" value="MetI-like_sf"/>
</dbReference>
<gene>
    <name evidence="9" type="ORF">J2Z65_000008</name>
</gene>
<dbReference type="Gene3D" id="1.10.3720.10">
    <property type="entry name" value="MetI-like"/>
    <property type="match status" value="1"/>
</dbReference>
<dbReference type="Pfam" id="PF00528">
    <property type="entry name" value="BPD_transp_1"/>
    <property type="match status" value="1"/>
</dbReference>
<dbReference type="PROSITE" id="PS50928">
    <property type="entry name" value="ABC_TM1"/>
    <property type="match status" value="1"/>
</dbReference>
<evidence type="ECO:0000313" key="10">
    <source>
        <dbReference type="Proteomes" id="UP001519344"/>
    </source>
</evidence>
<comment type="similarity">
    <text evidence="7">Belongs to the binding-protein-dependent transport system permease family.</text>
</comment>
<dbReference type="InterPro" id="IPR050809">
    <property type="entry name" value="UgpAE/MalFG_permease"/>
</dbReference>
<dbReference type="PANTHER" id="PTHR43227">
    <property type="entry name" value="BLL4140 PROTEIN"/>
    <property type="match status" value="1"/>
</dbReference>
<comment type="subcellular location">
    <subcellularLocation>
        <location evidence="1 7">Cell membrane</location>
        <topology evidence="1 7">Multi-pass membrane protein</topology>
    </subcellularLocation>
</comment>
<accession>A0ABS4HQB6</accession>
<dbReference type="Proteomes" id="UP001519344">
    <property type="component" value="Unassembled WGS sequence"/>
</dbReference>
<evidence type="ECO:0000256" key="3">
    <source>
        <dbReference type="ARBA" id="ARBA00022475"/>
    </source>
</evidence>
<reference evidence="9 10" key="1">
    <citation type="submission" date="2021-03" db="EMBL/GenBank/DDBJ databases">
        <title>Genomic Encyclopedia of Type Strains, Phase IV (KMG-IV): sequencing the most valuable type-strain genomes for metagenomic binning, comparative biology and taxonomic classification.</title>
        <authorList>
            <person name="Goeker M."/>
        </authorList>
    </citation>
    <scope>NUCLEOTIDE SEQUENCE [LARGE SCALE GENOMIC DNA]</scope>
    <source>
        <strain evidence="9 10">DSM 24950</strain>
    </source>
</reference>
<feature type="transmembrane region" description="Helical" evidence="7">
    <location>
        <begin position="131"/>
        <end position="151"/>
    </location>
</feature>
<feature type="transmembrane region" description="Helical" evidence="7">
    <location>
        <begin position="182"/>
        <end position="202"/>
    </location>
</feature>
<dbReference type="EMBL" id="JAGGKV010000001">
    <property type="protein sequence ID" value="MBP1960814.1"/>
    <property type="molecule type" value="Genomic_DNA"/>
</dbReference>
<dbReference type="RefSeq" id="WP_240159643.1">
    <property type="nucleotide sequence ID" value="NZ_JAAOZR010000013.1"/>
</dbReference>
<comment type="caution">
    <text evidence="9">The sequence shown here is derived from an EMBL/GenBank/DDBJ whole genome shotgun (WGS) entry which is preliminary data.</text>
</comment>
<feature type="transmembrane region" description="Helical" evidence="7">
    <location>
        <begin position="230"/>
        <end position="249"/>
    </location>
</feature>
<keyword evidence="10" id="KW-1185">Reference proteome</keyword>
<dbReference type="CDD" id="cd06261">
    <property type="entry name" value="TM_PBP2"/>
    <property type="match status" value="1"/>
</dbReference>
<organism evidence="9 10">
    <name type="scientific">Paenibacillus aceris</name>
    <dbReference type="NCBI Taxonomy" id="869555"/>
    <lineage>
        <taxon>Bacteria</taxon>
        <taxon>Bacillati</taxon>
        <taxon>Bacillota</taxon>
        <taxon>Bacilli</taxon>
        <taxon>Bacillales</taxon>
        <taxon>Paenibacillaceae</taxon>
        <taxon>Paenibacillus</taxon>
    </lineage>
</organism>
<keyword evidence="6 7" id="KW-0472">Membrane</keyword>
<dbReference type="PANTHER" id="PTHR43227:SF11">
    <property type="entry name" value="BLL4140 PROTEIN"/>
    <property type="match status" value="1"/>
</dbReference>
<keyword evidence="4 7" id="KW-0812">Transmembrane</keyword>
<keyword evidence="9" id="KW-0762">Sugar transport</keyword>
<evidence type="ECO:0000256" key="2">
    <source>
        <dbReference type="ARBA" id="ARBA00022448"/>
    </source>
</evidence>
<evidence type="ECO:0000256" key="1">
    <source>
        <dbReference type="ARBA" id="ARBA00004651"/>
    </source>
</evidence>
<protein>
    <submittedName>
        <fullName evidence="9">Multiple sugar transport system permease protein/putative aldouronate transport system permease protein</fullName>
    </submittedName>
</protein>